<keyword evidence="1" id="KW-0472">Membrane</keyword>
<name>A0A5C8KET9_9BACT</name>
<dbReference type="EMBL" id="VRTY01000006">
    <property type="protein sequence ID" value="TXK51979.1"/>
    <property type="molecule type" value="Genomic_DNA"/>
</dbReference>
<keyword evidence="1" id="KW-1133">Transmembrane helix</keyword>
<comment type="caution">
    <text evidence="2">The sequence shown here is derived from an EMBL/GenBank/DDBJ whole genome shotgun (WGS) entry which is preliminary data.</text>
</comment>
<sequence length="411" mass="47676">MSIHTTLQQRADFYLLLLYIAVCATIVLRVSVEVTGYMSPDSDYYLEAASSLKNGHGVYIRDLYAPQGPFTPNKRIPFTAWPIGYPFLIFVVSELTPLDIFWAGKTVNLLFIGLAFLLIRHIQREHSYIIASIFGAFTILEVSSYTWSESIFMIGLLYLCYIFTNIYVDKNRSFSMLKILLASIFIFLIRYIGIIAAGAIFLAFVYYFWYNKDSKTSKHFLYVLLTLSLFISLYLCTNYYIAGYNTDVQRLTKEMESFPEVVWMALKGLAGELFLLRRYYFNGFPDWLTIAAASFQLILFYMIYSSLRKQRGIWQEFQKNIFSHMCLLMAGLYLLLLISLRSISQFDPINYRLLSPFTFLMLTGVIHYIVALPDHHTDIKKAKHLILALFLISLIINLPKEYILGKFINLM</sequence>
<reference evidence="2 3" key="1">
    <citation type="submission" date="2019-08" db="EMBL/GenBank/DDBJ databases">
        <authorList>
            <person name="Shi S."/>
        </authorList>
    </citation>
    <scope>NUCLEOTIDE SEQUENCE [LARGE SCALE GENOMIC DNA]</scope>
    <source>
        <strain evidence="2 3">GY10130</strain>
    </source>
</reference>
<dbReference type="Proteomes" id="UP000321926">
    <property type="component" value="Unassembled WGS sequence"/>
</dbReference>
<feature type="transmembrane region" description="Helical" evidence="1">
    <location>
        <begin position="220"/>
        <end position="241"/>
    </location>
</feature>
<feature type="transmembrane region" description="Helical" evidence="1">
    <location>
        <begin position="325"/>
        <end position="343"/>
    </location>
</feature>
<evidence type="ECO:0000256" key="1">
    <source>
        <dbReference type="SAM" id="Phobius"/>
    </source>
</evidence>
<feature type="transmembrane region" description="Helical" evidence="1">
    <location>
        <begin position="100"/>
        <end position="119"/>
    </location>
</feature>
<feature type="transmembrane region" description="Helical" evidence="1">
    <location>
        <begin position="287"/>
        <end position="304"/>
    </location>
</feature>
<keyword evidence="1" id="KW-0812">Transmembrane</keyword>
<evidence type="ECO:0000313" key="3">
    <source>
        <dbReference type="Proteomes" id="UP000321926"/>
    </source>
</evidence>
<feature type="transmembrane region" description="Helical" evidence="1">
    <location>
        <begin position="384"/>
        <end position="403"/>
    </location>
</feature>
<organism evidence="2 3">
    <name type="scientific">Pontibacter qinzhouensis</name>
    <dbReference type="NCBI Taxonomy" id="2603253"/>
    <lineage>
        <taxon>Bacteria</taxon>
        <taxon>Pseudomonadati</taxon>
        <taxon>Bacteroidota</taxon>
        <taxon>Cytophagia</taxon>
        <taxon>Cytophagales</taxon>
        <taxon>Hymenobacteraceae</taxon>
        <taxon>Pontibacter</taxon>
    </lineage>
</organism>
<keyword evidence="3" id="KW-1185">Reference proteome</keyword>
<accession>A0A5C8KET9</accession>
<feature type="transmembrane region" description="Helical" evidence="1">
    <location>
        <begin position="349"/>
        <end position="372"/>
    </location>
</feature>
<dbReference type="RefSeq" id="WP_147920193.1">
    <property type="nucleotide sequence ID" value="NZ_VRTY01000006.1"/>
</dbReference>
<feature type="transmembrane region" description="Helical" evidence="1">
    <location>
        <begin position="151"/>
        <end position="168"/>
    </location>
</feature>
<dbReference type="AlphaFoldDB" id="A0A5C8KET9"/>
<protein>
    <recommendedName>
        <fullName evidence="4">Glycosyltransferase RgtA/B/C/D-like domain-containing protein</fullName>
    </recommendedName>
</protein>
<evidence type="ECO:0008006" key="4">
    <source>
        <dbReference type="Google" id="ProtNLM"/>
    </source>
</evidence>
<gene>
    <name evidence="2" type="ORF">FVR03_02540</name>
</gene>
<feature type="transmembrane region" description="Helical" evidence="1">
    <location>
        <begin position="180"/>
        <end position="208"/>
    </location>
</feature>
<evidence type="ECO:0000313" key="2">
    <source>
        <dbReference type="EMBL" id="TXK51979.1"/>
    </source>
</evidence>
<proteinExistence type="predicted"/>
<feature type="transmembrane region" description="Helical" evidence="1">
    <location>
        <begin position="126"/>
        <end position="145"/>
    </location>
</feature>
<dbReference type="OrthoDB" id="9123883at2"/>
<feature type="transmembrane region" description="Helical" evidence="1">
    <location>
        <begin position="12"/>
        <end position="32"/>
    </location>
</feature>